<accession>A0A5S4W0K0</accession>
<dbReference type="SUPFAM" id="SSF53474">
    <property type="entry name" value="alpha/beta-Hydrolases"/>
    <property type="match status" value="1"/>
</dbReference>
<organism evidence="1 2">
    <name type="scientific">Bradyrhizobium cytisi</name>
    <dbReference type="NCBI Taxonomy" id="515489"/>
    <lineage>
        <taxon>Bacteria</taxon>
        <taxon>Pseudomonadati</taxon>
        <taxon>Pseudomonadota</taxon>
        <taxon>Alphaproteobacteria</taxon>
        <taxon>Hyphomicrobiales</taxon>
        <taxon>Nitrobacteraceae</taxon>
        <taxon>Bradyrhizobium</taxon>
    </lineage>
</organism>
<sequence length="476" mass="51873">MAVSGCSIVLKDGELMGSSRLDLKTTMESVRNAGGNPTIAIHFHGGLVGQSDAEGAASKLAPEYASTGSVPIFVIWQTGLFETLQNNWKEIFKTEFFEGILERVLQFLVGRAEQPPGARGAPLDVPHPKEVRKEVAKRKTGEEPYQGLNPEPAKMAPDLTVAEDQQFKEAILKDASLAASAHAILKNADVRQFEPELQDAIRDSEKEMAAGGRGLITAFVLGVAVKAFMGALRRLNRGRGHGLYVTAVEEVAKAIFAADVFGRFAWNAMKQDTKDAFQDGDERFGGTALLYELEQIWAHGLRPRIVLVGHSAGAIFVCEMLKAAAKRLPADIKFEIILLAPACTFTLFDSMLTLAPDRIAAFRCFGMSDEFEQKDAMLGNLYPRSLLYLVSGALEEAADEPLLGMQRFHSRKSPFSDDEIPGIKRVIETIGSREHTWIWSMSSIGAGFDCGAASHGGFDFEPNTLSSVKHILQNGT</sequence>
<dbReference type="OrthoDB" id="5318987at2"/>
<dbReference type="AlphaFoldDB" id="A0A5S4W0K0"/>
<keyword evidence="2" id="KW-1185">Reference proteome</keyword>
<dbReference type="Proteomes" id="UP000324853">
    <property type="component" value="Unassembled WGS sequence"/>
</dbReference>
<proteinExistence type="predicted"/>
<evidence type="ECO:0000313" key="1">
    <source>
        <dbReference type="EMBL" id="TYL71654.1"/>
    </source>
</evidence>
<name>A0A5S4W0K0_9BRAD</name>
<evidence type="ECO:0008006" key="3">
    <source>
        <dbReference type="Google" id="ProtNLM"/>
    </source>
</evidence>
<comment type="caution">
    <text evidence="1">The sequence shown here is derived from an EMBL/GenBank/DDBJ whole genome shotgun (WGS) entry which is preliminary data.</text>
</comment>
<protein>
    <recommendedName>
        <fullName evidence="3">Alpha/beta hydrolase</fullName>
    </recommendedName>
</protein>
<gene>
    <name evidence="1" type="ORF">FXB38_39860</name>
</gene>
<reference evidence="1 2" key="1">
    <citation type="submission" date="2019-08" db="EMBL/GenBank/DDBJ databases">
        <title>Bradyrhizobium hipponensis sp. nov., a rhizobium isolated from a Lupinus angustifolius root nodule in Tunisia.</title>
        <authorList>
            <person name="Off K."/>
            <person name="Rejili M."/>
            <person name="Mars M."/>
            <person name="Brachmann A."/>
            <person name="Marin M."/>
        </authorList>
    </citation>
    <scope>NUCLEOTIDE SEQUENCE [LARGE SCALE GENOMIC DNA]</scope>
    <source>
        <strain evidence="1 2">CTAW11</strain>
    </source>
</reference>
<evidence type="ECO:0000313" key="2">
    <source>
        <dbReference type="Proteomes" id="UP000324853"/>
    </source>
</evidence>
<dbReference type="RefSeq" id="WP_148756361.1">
    <property type="nucleotide sequence ID" value="NZ_VSSR01000102.1"/>
</dbReference>
<dbReference type="EMBL" id="VSSR01000102">
    <property type="protein sequence ID" value="TYL71654.1"/>
    <property type="molecule type" value="Genomic_DNA"/>
</dbReference>
<dbReference type="InterPro" id="IPR029058">
    <property type="entry name" value="AB_hydrolase_fold"/>
</dbReference>